<gene>
    <name evidence="1" type="ORF">NIES2135_21440</name>
</gene>
<dbReference type="EMBL" id="AP018203">
    <property type="protein sequence ID" value="BAY55321.1"/>
    <property type="molecule type" value="Genomic_DNA"/>
</dbReference>
<keyword evidence="2" id="KW-1185">Reference proteome</keyword>
<dbReference type="Proteomes" id="UP000217895">
    <property type="component" value="Chromosome"/>
</dbReference>
<accession>A0A1Z4JF02</accession>
<sequence length="1224" mass="132776">MLLQYANGRSQLPAPTVTVTSGGEVTTPRTLWFAIQGCNPIGCNLLSDPIQATIAANQKATVTLPAILDGESWDSFVLSASETNTPSSFVAIARIEPGTTIELSTDAHLSLSEIVLNPAALPTASLIPGMRRGVSSLAQVFEYDPTSLLPQNNQTVLSAAPAPGNWLIVAGFSTYVVNTDDPGGCAQDVRSIDESVVNLKTYNCNGSSGDGFRFWLINDSDDAIAAGKRVMIAVTLNEMPRSGLFEGLLRCVFRGYVNTITGALRVEDSNGNPMRGIDTEVLFENQKTDLMLEDDLQPDEAYAIDVFPNFTPEQLDNQILNGSLIKINLGLAVQAGAYVEGGFAKGDQIYPEYDRGIVIPQASGAKCLKRSGLVNSRSFLAVSPSLVLGLAQNTLNQPLYINSNGSVYLKPLDEPQDDTEAIRAKIGTAAGISSASDWSDPVTFSAGAGLKVTCSYPSNGTNATIRANYPDSLIAGNTQAEFNPPFAVVYVRSTVASVATIKKFDGYLVIDAATQEFTIDNWSAGETISSIPVADEDFSLFEAISATPETFGSGTIPAGTIEVCFAYEYDGAQVTLISHSTLDGCLHTRTLTDAEVEASSRYWTEPLATREALRSTVQVRVSPYQARYLKETESPWWFNPESTEDESDRVIRPVWRTPEQPGRWIESASNRILTPDTIPTGTAGIGDIAIVLKNDTEDPDHGKVYEFESSGWTFKAILRGQRGAAGARGSIIIFETPPTSETPGDLDEIGFVLNPDPDYIHNGKVYRKEAGGWVEIGNLSGGSGSGGGGSNVLSTDAIAPALQPNELFLSIDTDDAGLYPFLEDEFGNRRRIAMPDRTQLWTSAQQYRLGLEYDEFAFEPVDGIRKTGDVYTIDAAYANIFELELRGEDTDVSIAVINGVAGTRFELYLTWDDSDAPRSLSFPNDFQWLDRPLAPDFTAENSARSRASVLYTGNNWIASYTPLLTTSEPFEPETIDLLDRFTGYYSNIQQNRINTLIKTLKEADIWASSTLFIFAAAHPDDARQFWTQSNLLNSTSNTFTQWRGITTDNPMPVSFTYSGVQTLGLWTTYNDPQSGTDLGVEIVDSSTYDQASTLRFRNNLGQAQGRALGRSDVSIASSINFFDPAWIAATRYPQGANQTNTLFLNGSEIASQTELATSFSGTSPEFVLGGSRRVVTSPASSTIVDPIVREYSALFASDQALTPEQHKTLYRAMQTYLSSLPGGF</sequence>
<dbReference type="AlphaFoldDB" id="A0A1Z4JF02"/>
<reference evidence="1 2" key="1">
    <citation type="submission" date="2017-06" db="EMBL/GenBank/DDBJ databases">
        <title>Genome sequencing of cyanobaciteial culture collection at National Institute for Environmental Studies (NIES).</title>
        <authorList>
            <person name="Hirose Y."/>
            <person name="Shimura Y."/>
            <person name="Fujisawa T."/>
            <person name="Nakamura Y."/>
            <person name="Kawachi M."/>
        </authorList>
    </citation>
    <scope>NUCLEOTIDE SEQUENCE [LARGE SCALE GENOMIC DNA]</scope>
    <source>
        <strain evidence="1 2">NIES-2135</strain>
    </source>
</reference>
<proteinExistence type="predicted"/>
<evidence type="ECO:0000313" key="1">
    <source>
        <dbReference type="EMBL" id="BAY55321.1"/>
    </source>
</evidence>
<organism evidence="1 2">
    <name type="scientific">Leptolyngbya boryana NIES-2135</name>
    <dbReference type="NCBI Taxonomy" id="1973484"/>
    <lineage>
        <taxon>Bacteria</taxon>
        <taxon>Bacillati</taxon>
        <taxon>Cyanobacteriota</taxon>
        <taxon>Cyanophyceae</taxon>
        <taxon>Leptolyngbyales</taxon>
        <taxon>Leptolyngbyaceae</taxon>
        <taxon>Leptolyngbya group</taxon>
        <taxon>Leptolyngbya</taxon>
    </lineage>
</organism>
<name>A0A1Z4JF02_LEPBY</name>
<protein>
    <submittedName>
        <fullName evidence="1">Uncharacterized protein</fullName>
    </submittedName>
</protein>
<evidence type="ECO:0000313" key="2">
    <source>
        <dbReference type="Proteomes" id="UP000217895"/>
    </source>
</evidence>